<dbReference type="OrthoDB" id="9773411at2"/>
<gene>
    <name evidence="3" type="ORF">CSC94_23360</name>
    <name evidence="2" type="ORF">CSC94_23755</name>
</gene>
<dbReference type="RefSeq" id="WP_133123062.1">
    <property type="nucleotide sequence ID" value="NZ_PDVP01000031.1"/>
</dbReference>
<sequence>GDGKAGTGDVIRYAYAVTNTGNVAMANVSVSDVTNGNDPAFLGGASPGQPVAVSLTTDAGTVGDSTDADNAGPTWDMLAPGDTITFTADYSVVQADVDALQ</sequence>
<name>A0A2G1QGB4_9HYPH</name>
<dbReference type="Proteomes" id="UP000221168">
    <property type="component" value="Unassembled WGS sequence"/>
</dbReference>
<dbReference type="EMBL" id="PDVP01000041">
    <property type="protein sequence ID" value="PHP64562.1"/>
    <property type="molecule type" value="Genomic_DNA"/>
</dbReference>
<dbReference type="InterPro" id="IPR047589">
    <property type="entry name" value="DUF11_rpt"/>
</dbReference>
<reference evidence="2 4" key="1">
    <citation type="submission" date="2017-10" db="EMBL/GenBank/DDBJ databases">
        <title>Sedimentibacterium mangrovi gen. nov., sp. nov., a novel member of family Phyllobacteriacea isolated from mangrove sediment.</title>
        <authorList>
            <person name="Liao H."/>
            <person name="Tian Y."/>
        </authorList>
    </citation>
    <scope>NUCLEOTIDE SEQUENCE [LARGE SCALE GENOMIC DNA]</scope>
    <source>
        <strain evidence="2 4">X9-2-2</strain>
    </source>
</reference>
<dbReference type="Pfam" id="PF24346">
    <property type="entry name" value="DUF7507"/>
    <property type="match status" value="1"/>
</dbReference>
<evidence type="ECO:0000313" key="4">
    <source>
        <dbReference type="Proteomes" id="UP000221168"/>
    </source>
</evidence>
<dbReference type="NCBIfam" id="TIGR01451">
    <property type="entry name" value="B_ant_repeat"/>
    <property type="match status" value="1"/>
</dbReference>
<comment type="caution">
    <text evidence="2">The sequence shown here is derived from an EMBL/GenBank/DDBJ whole genome shotgun (WGS) entry which is preliminary data.</text>
</comment>
<feature type="non-terminal residue" evidence="2">
    <location>
        <position position="1"/>
    </location>
</feature>
<keyword evidence="4" id="KW-1185">Reference proteome</keyword>
<accession>A0A2G1QGB4</accession>
<feature type="domain" description="DUF7507" evidence="1">
    <location>
        <begin position="5"/>
        <end position="49"/>
    </location>
</feature>
<evidence type="ECO:0000313" key="3">
    <source>
        <dbReference type="EMBL" id="PHP64623.1"/>
    </source>
</evidence>
<proteinExistence type="predicted"/>
<dbReference type="InterPro" id="IPR055354">
    <property type="entry name" value="DUF7507"/>
</dbReference>
<organism evidence="2 4">
    <name type="scientific">Zhengella mangrovi</name>
    <dbReference type="NCBI Taxonomy" id="1982044"/>
    <lineage>
        <taxon>Bacteria</taxon>
        <taxon>Pseudomonadati</taxon>
        <taxon>Pseudomonadota</taxon>
        <taxon>Alphaproteobacteria</taxon>
        <taxon>Hyphomicrobiales</taxon>
        <taxon>Notoacmeibacteraceae</taxon>
        <taxon>Zhengella</taxon>
    </lineage>
</organism>
<evidence type="ECO:0000313" key="2">
    <source>
        <dbReference type="EMBL" id="PHP64562.1"/>
    </source>
</evidence>
<dbReference type="EMBL" id="PDVP01000031">
    <property type="protein sequence ID" value="PHP64623.1"/>
    <property type="molecule type" value="Genomic_DNA"/>
</dbReference>
<evidence type="ECO:0000259" key="1">
    <source>
        <dbReference type="Pfam" id="PF24346"/>
    </source>
</evidence>
<protein>
    <recommendedName>
        <fullName evidence="1">DUF7507 domain-containing protein</fullName>
    </recommendedName>
</protein>
<dbReference type="AlphaFoldDB" id="A0A2G1QGB4"/>